<comment type="subcellular location">
    <subcellularLocation>
        <location evidence="1">Periplasm</location>
    </subcellularLocation>
</comment>
<dbReference type="RefSeq" id="WP_201177936.1">
    <property type="nucleotide sequence ID" value="NZ_JAEPWM010000019.1"/>
</dbReference>
<dbReference type="Gene3D" id="3.40.30.10">
    <property type="entry name" value="Glutaredoxin"/>
    <property type="match status" value="1"/>
</dbReference>
<evidence type="ECO:0000259" key="2">
    <source>
        <dbReference type="Pfam" id="PF13098"/>
    </source>
</evidence>
<keyword evidence="4" id="KW-1185">Reference proteome</keyword>
<evidence type="ECO:0000313" key="4">
    <source>
        <dbReference type="Proteomes" id="UP000630528"/>
    </source>
</evidence>
<dbReference type="PANTHER" id="PTHR35272:SF4">
    <property type="entry name" value="THIOL:DISULFIDE INTERCHANGE PROTEIN DSBG"/>
    <property type="match status" value="1"/>
</dbReference>
<dbReference type="AlphaFoldDB" id="A0A934WQJ2"/>
<keyword evidence="1" id="KW-0676">Redox-active center</keyword>
<comment type="function">
    <text evidence="1">Required for disulfide bond formation in some periplasmic proteins. Acts by transferring its disulfide bond to other proteins and is reduced in the process.</text>
</comment>
<dbReference type="Proteomes" id="UP000630528">
    <property type="component" value="Unassembled WGS sequence"/>
</dbReference>
<keyword evidence="1" id="KW-0732">Signal</keyword>
<feature type="signal peptide" evidence="1">
    <location>
        <begin position="1"/>
        <end position="17"/>
    </location>
</feature>
<dbReference type="SUPFAM" id="SSF52833">
    <property type="entry name" value="Thioredoxin-like"/>
    <property type="match status" value="1"/>
</dbReference>
<name>A0A934WQJ2_9BURK</name>
<dbReference type="InterPro" id="IPR051470">
    <property type="entry name" value="Thiol:disulfide_interchange"/>
</dbReference>
<sequence length="204" mass="20617">MKRRSCLAAAAAAVVLAACGKKDETSSTSAAAPGAASVPVSLEKIASDAKGFNVGSTMSTRVVYVFFDPQCPHCAALWEAAKPLKPQARFVWIPVGLLGEKSFSQGAAILAAPDPVAAMEQNEASVREHTGGISAVNMSDAQIAPVKANTQLFTQFGFGGVPTIVGKHAVSGELVTIDGAIATQGLAQRLGLVAPATATPGAGS</sequence>
<reference evidence="3" key="1">
    <citation type="journal article" date="2012" name="J. Microbiol. Biotechnol.">
        <title>Ramlibacter ginsenosidimutans sp. nov., with ginsenoside-converting activity.</title>
        <authorList>
            <person name="Wang L."/>
            <person name="An D.S."/>
            <person name="Kim S.G."/>
            <person name="Jin F.X."/>
            <person name="Kim S.C."/>
            <person name="Lee S.T."/>
            <person name="Im W.T."/>
        </authorList>
    </citation>
    <scope>NUCLEOTIDE SEQUENCE</scope>
    <source>
        <strain evidence="3">KACC 17527</strain>
    </source>
</reference>
<dbReference type="InterPro" id="IPR036249">
    <property type="entry name" value="Thioredoxin-like_sf"/>
</dbReference>
<evidence type="ECO:0000313" key="3">
    <source>
        <dbReference type="EMBL" id="MBK6009377.1"/>
    </source>
</evidence>
<evidence type="ECO:0000256" key="1">
    <source>
        <dbReference type="RuleBase" id="RU364038"/>
    </source>
</evidence>
<dbReference type="InterPro" id="IPR033954">
    <property type="entry name" value="DiS-bond_Isoase_DsbC/G"/>
</dbReference>
<dbReference type="GO" id="GO:0042597">
    <property type="term" value="C:periplasmic space"/>
    <property type="evidence" value="ECO:0007669"/>
    <property type="project" value="UniProtKB-SubCell"/>
</dbReference>
<accession>A0A934WQJ2</accession>
<feature type="domain" description="Thioredoxin-like fold" evidence="2">
    <location>
        <begin position="60"/>
        <end position="188"/>
    </location>
</feature>
<reference evidence="3" key="2">
    <citation type="submission" date="2021-01" db="EMBL/GenBank/DDBJ databases">
        <authorList>
            <person name="Kang M."/>
        </authorList>
    </citation>
    <scope>NUCLEOTIDE SEQUENCE</scope>
    <source>
        <strain evidence="3">KACC 17527</strain>
    </source>
</reference>
<dbReference type="EMBL" id="JAEPWM010000019">
    <property type="protein sequence ID" value="MBK6009377.1"/>
    <property type="molecule type" value="Genomic_DNA"/>
</dbReference>
<comment type="similarity">
    <text evidence="1">Belongs to the thioredoxin family. DsbC subfamily.</text>
</comment>
<comment type="caution">
    <text evidence="3">The sequence shown here is derived from an EMBL/GenBank/DDBJ whole genome shotgun (WGS) entry which is preliminary data.</text>
</comment>
<feature type="chain" id="PRO_5038157604" description="Thiol:disulfide interchange protein" evidence="1">
    <location>
        <begin position="18"/>
        <end position="204"/>
    </location>
</feature>
<organism evidence="3 4">
    <name type="scientific">Ramlibacter ginsenosidimutans</name>
    <dbReference type="NCBI Taxonomy" id="502333"/>
    <lineage>
        <taxon>Bacteria</taxon>
        <taxon>Pseudomonadati</taxon>
        <taxon>Pseudomonadota</taxon>
        <taxon>Betaproteobacteria</taxon>
        <taxon>Burkholderiales</taxon>
        <taxon>Comamonadaceae</taxon>
        <taxon>Ramlibacter</taxon>
    </lineage>
</organism>
<protein>
    <recommendedName>
        <fullName evidence="1">Thiol:disulfide interchange protein</fullName>
    </recommendedName>
</protein>
<keyword evidence="1" id="KW-0574">Periplasm</keyword>
<dbReference type="InterPro" id="IPR012336">
    <property type="entry name" value="Thioredoxin-like_fold"/>
</dbReference>
<dbReference type="CDD" id="cd03020">
    <property type="entry name" value="DsbA_DsbC_DsbG"/>
    <property type="match status" value="1"/>
</dbReference>
<dbReference type="PANTHER" id="PTHR35272">
    <property type="entry name" value="THIOL:DISULFIDE INTERCHANGE PROTEIN DSBC-RELATED"/>
    <property type="match status" value="1"/>
</dbReference>
<dbReference type="Pfam" id="PF13098">
    <property type="entry name" value="Thioredoxin_2"/>
    <property type="match status" value="1"/>
</dbReference>
<dbReference type="PROSITE" id="PS51257">
    <property type="entry name" value="PROKAR_LIPOPROTEIN"/>
    <property type="match status" value="1"/>
</dbReference>
<proteinExistence type="inferred from homology"/>
<gene>
    <name evidence="3" type="ORF">JJB11_25035</name>
</gene>